<keyword evidence="5" id="KW-1003">Cell membrane</keyword>
<evidence type="ECO:0000256" key="4">
    <source>
        <dbReference type="ARBA" id="ARBA00021870"/>
    </source>
</evidence>
<organism evidence="14 15">
    <name type="scientific">Salipiger marinus</name>
    <dbReference type="NCBI Taxonomy" id="555512"/>
    <lineage>
        <taxon>Bacteria</taxon>
        <taxon>Pseudomonadati</taxon>
        <taxon>Pseudomonadota</taxon>
        <taxon>Alphaproteobacteria</taxon>
        <taxon>Rhodobacterales</taxon>
        <taxon>Roseobacteraceae</taxon>
        <taxon>Salipiger</taxon>
    </lineage>
</organism>
<evidence type="ECO:0000256" key="5">
    <source>
        <dbReference type="ARBA" id="ARBA00022475"/>
    </source>
</evidence>
<reference evidence="14 15" key="1">
    <citation type="submission" date="2016-10" db="EMBL/GenBank/DDBJ databases">
        <authorList>
            <person name="de Groot N.N."/>
        </authorList>
    </citation>
    <scope>NUCLEOTIDE SEQUENCE [LARGE SCALE GENOMIC DNA]</scope>
    <source>
        <strain evidence="14 15">DSM 26424</strain>
    </source>
</reference>
<gene>
    <name evidence="14" type="ORF">SAMN04487993_101186</name>
</gene>
<dbReference type="Pfam" id="PF14841">
    <property type="entry name" value="FliG_M"/>
    <property type="match status" value="1"/>
</dbReference>
<dbReference type="PANTHER" id="PTHR30534">
    <property type="entry name" value="FLAGELLAR MOTOR SWITCH PROTEIN FLIG"/>
    <property type="match status" value="1"/>
</dbReference>
<evidence type="ECO:0000259" key="11">
    <source>
        <dbReference type="Pfam" id="PF01706"/>
    </source>
</evidence>
<dbReference type="GO" id="GO:0005886">
    <property type="term" value="C:plasma membrane"/>
    <property type="evidence" value="ECO:0007669"/>
    <property type="project" value="UniProtKB-SubCell"/>
</dbReference>
<keyword evidence="9" id="KW-0975">Bacterial flagellum</keyword>
<evidence type="ECO:0000259" key="13">
    <source>
        <dbReference type="Pfam" id="PF14842"/>
    </source>
</evidence>
<dbReference type="Gene3D" id="1.10.220.30">
    <property type="match status" value="3"/>
</dbReference>
<dbReference type="PANTHER" id="PTHR30534:SF0">
    <property type="entry name" value="FLAGELLAR MOTOR SWITCH PROTEIN FLIG"/>
    <property type="match status" value="1"/>
</dbReference>
<dbReference type="InterPro" id="IPR028263">
    <property type="entry name" value="FliG_N"/>
</dbReference>
<dbReference type="InterPro" id="IPR000090">
    <property type="entry name" value="Flg_Motor_Flig"/>
</dbReference>
<evidence type="ECO:0000256" key="10">
    <source>
        <dbReference type="ARBA" id="ARBA00025598"/>
    </source>
</evidence>
<dbReference type="InterPro" id="IPR023087">
    <property type="entry name" value="Flg_Motor_Flig_C"/>
</dbReference>
<dbReference type="AlphaFoldDB" id="A0A1G8NZK3"/>
<dbReference type="OrthoDB" id="7616820at2"/>
<comment type="subcellular location">
    <subcellularLocation>
        <location evidence="1">Bacterial flagellum basal body</location>
    </subcellularLocation>
    <subcellularLocation>
        <location evidence="2">Cell membrane</location>
        <topology evidence="2">Peripheral membrane protein</topology>
        <orientation evidence="2">Cytoplasmic side</orientation>
    </subcellularLocation>
</comment>
<dbReference type="PRINTS" id="PR00954">
    <property type="entry name" value="FLGMOTORFLIG"/>
</dbReference>
<evidence type="ECO:0000256" key="6">
    <source>
        <dbReference type="ARBA" id="ARBA00022500"/>
    </source>
</evidence>
<dbReference type="GO" id="GO:0009425">
    <property type="term" value="C:bacterial-type flagellum basal body"/>
    <property type="evidence" value="ECO:0007669"/>
    <property type="project" value="UniProtKB-SubCell"/>
</dbReference>
<evidence type="ECO:0000256" key="9">
    <source>
        <dbReference type="ARBA" id="ARBA00023143"/>
    </source>
</evidence>
<name>A0A1G8NZK3_9RHOB</name>
<accession>A0A1G8NZK3</accession>
<evidence type="ECO:0000259" key="12">
    <source>
        <dbReference type="Pfam" id="PF14841"/>
    </source>
</evidence>
<sequence length="353" mass="38236">MPNLPQLAAPQRMGLPAARPPLTQRAKAAIIVQFLLNEGADVPLSSLPEDLQAELTQQLGRMRYVDRETLNAVVEEFADALDSVGLAFPGDMAGALSLLDGRISARTAMRLRKEAGVRQTGDPWERINKLDEERLARFVSSESTEVAAVMMSKIDTAKAAKVLARLPGDRARRITYAVSMTAGVSPEAVDRIGISLAAQLDAEPLKAFEKRPDERLGAILNYAASAKRDEVLGGLEETDRDFAEAVRKAIFTFANIPDRLKKSDVPKISRDVPADVLTQAIASASSEAELRTVEFLLENMSKRMAGGLREDAAGMSVKGKRGEAAQNAVISTIRDLVQAGEIDLKDPDSDEEE</sequence>
<dbReference type="Pfam" id="PF14842">
    <property type="entry name" value="FliG_N"/>
    <property type="match status" value="1"/>
</dbReference>
<evidence type="ECO:0000313" key="14">
    <source>
        <dbReference type="EMBL" id="SDI85673.1"/>
    </source>
</evidence>
<dbReference type="InterPro" id="IPR032779">
    <property type="entry name" value="FliG_M"/>
</dbReference>
<keyword evidence="15" id="KW-1185">Reference proteome</keyword>
<dbReference type="GO" id="GO:0071973">
    <property type="term" value="P:bacterial-type flagellum-dependent cell motility"/>
    <property type="evidence" value="ECO:0007669"/>
    <property type="project" value="InterPro"/>
</dbReference>
<keyword evidence="6" id="KW-0145">Chemotaxis</keyword>
<dbReference type="SUPFAM" id="SSF48029">
    <property type="entry name" value="FliG"/>
    <property type="match status" value="2"/>
</dbReference>
<dbReference type="Pfam" id="PF01706">
    <property type="entry name" value="FliG_C"/>
    <property type="match status" value="1"/>
</dbReference>
<dbReference type="EMBL" id="FNEJ01000011">
    <property type="protein sequence ID" value="SDI85673.1"/>
    <property type="molecule type" value="Genomic_DNA"/>
</dbReference>
<dbReference type="InterPro" id="IPR011002">
    <property type="entry name" value="FliG_a-hlx"/>
</dbReference>
<comment type="function">
    <text evidence="10">FliG is one of three proteins (FliG, FliN, FliM) that forms the rotor-mounted switch complex (C ring), located at the base of the basal body. This complex interacts with the CheY and CheZ chemotaxis proteins, in addition to contacting components of the motor that determine the direction of flagellar rotation.</text>
</comment>
<evidence type="ECO:0000256" key="2">
    <source>
        <dbReference type="ARBA" id="ARBA00004413"/>
    </source>
</evidence>
<evidence type="ECO:0000256" key="3">
    <source>
        <dbReference type="ARBA" id="ARBA00010299"/>
    </source>
</evidence>
<protein>
    <recommendedName>
        <fullName evidence="4">Flagellar motor switch protein FliG</fullName>
    </recommendedName>
</protein>
<dbReference type="GO" id="GO:0006935">
    <property type="term" value="P:chemotaxis"/>
    <property type="evidence" value="ECO:0007669"/>
    <property type="project" value="UniProtKB-KW"/>
</dbReference>
<dbReference type="RefSeq" id="WP_089847995.1">
    <property type="nucleotide sequence ID" value="NZ_FNEJ01000011.1"/>
</dbReference>
<keyword evidence="8" id="KW-0472">Membrane</keyword>
<feature type="domain" description="Flagellar motor switch protein FliG N-terminal" evidence="13">
    <location>
        <begin position="22"/>
        <end position="124"/>
    </location>
</feature>
<evidence type="ECO:0000256" key="8">
    <source>
        <dbReference type="ARBA" id="ARBA00023136"/>
    </source>
</evidence>
<comment type="similarity">
    <text evidence="3">Belongs to the FliG family.</text>
</comment>
<keyword evidence="14" id="KW-0282">Flagellum</keyword>
<keyword evidence="14" id="KW-0969">Cilium</keyword>
<keyword evidence="7" id="KW-0283">Flagellar rotation</keyword>
<evidence type="ECO:0000256" key="7">
    <source>
        <dbReference type="ARBA" id="ARBA00022779"/>
    </source>
</evidence>
<keyword evidence="14" id="KW-0966">Cell projection</keyword>
<dbReference type="Proteomes" id="UP000199093">
    <property type="component" value="Unassembled WGS sequence"/>
</dbReference>
<proteinExistence type="inferred from homology"/>
<evidence type="ECO:0000256" key="1">
    <source>
        <dbReference type="ARBA" id="ARBA00004117"/>
    </source>
</evidence>
<dbReference type="GO" id="GO:0003774">
    <property type="term" value="F:cytoskeletal motor activity"/>
    <property type="evidence" value="ECO:0007669"/>
    <property type="project" value="InterPro"/>
</dbReference>
<dbReference type="STRING" id="555512.SAMN04487993_101186"/>
<feature type="domain" description="Flagellar motor switch protein FliG middle" evidence="12">
    <location>
        <begin position="133"/>
        <end position="202"/>
    </location>
</feature>
<evidence type="ECO:0000313" key="15">
    <source>
        <dbReference type="Proteomes" id="UP000199093"/>
    </source>
</evidence>
<feature type="domain" description="Flagellar motor switch protein FliG C-terminal" evidence="11">
    <location>
        <begin position="235"/>
        <end position="344"/>
    </location>
</feature>